<dbReference type="Proteomes" id="UP000274822">
    <property type="component" value="Unassembled WGS sequence"/>
</dbReference>
<protein>
    <submittedName>
        <fullName evidence="1">Uncharacterized protein</fullName>
    </submittedName>
</protein>
<evidence type="ECO:0000313" key="1">
    <source>
        <dbReference type="EMBL" id="RUS13614.1"/>
    </source>
</evidence>
<proteinExistence type="predicted"/>
<evidence type="ECO:0000313" key="2">
    <source>
        <dbReference type="Proteomes" id="UP000274822"/>
    </source>
</evidence>
<accession>A0A433P7U0</accession>
<dbReference type="EMBL" id="RBNJ01029315">
    <property type="protein sequence ID" value="RUS13614.1"/>
    <property type="molecule type" value="Genomic_DNA"/>
</dbReference>
<organism evidence="1 2">
    <name type="scientific">Jimgerdemannia flammicorona</name>
    <dbReference type="NCBI Taxonomy" id="994334"/>
    <lineage>
        <taxon>Eukaryota</taxon>
        <taxon>Fungi</taxon>
        <taxon>Fungi incertae sedis</taxon>
        <taxon>Mucoromycota</taxon>
        <taxon>Mucoromycotina</taxon>
        <taxon>Endogonomycetes</taxon>
        <taxon>Endogonales</taxon>
        <taxon>Endogonaceae</taxon>
        <taxon>Jimgerdemannia</taxon>
    </lineage>
</organism>
<sequence>MPSCTSRDSHKTLSADLESILEKISTDNFAYKKASILRAALKVKCFFRKQTPGKRICATPRDHVSIIR</sequence>
<gene>
    <name evidence="1" type="ORF">BC938DRAFT_477773</name>
</gene>
<comment type="caution">
    <text evidence="1">The sequence shown here is derived from an EMBL/GenBank/DDBJ whole genome shotgun (WGS) entry which is preliminary data.</text>
</comment>
<keyword evidence="2" id="KW-1185">Reference proteome</keyword>
<reference evidence="1 2" key="1">
    <citation type="journal article" date="2018" name="New Phytol.">
        <title>Phylogenomics of Endogonaceae and evolution of mycorrhizas within Mucoromycota.</title>
        <authorList>
            <person name="Chang Y."/>
            <person name="Desiro A."/>
            <person name="Na H."/>
            <person name="Sandor L."/>
            <person name="Lipzen A."/>
            <person name="Clum A."/>
            <person name="Barry K."/>
            <person name="Grigoriev I.V."/>
            <person name="Martin F.M."/>
            <person name="Stajich J.E."/>
            <person name="Smith M.E."/>
            <person name="Bonito G."/>
            <person name="Spatafora J.W."/>
        </authorList>
    </citation>
    <scope>NUCLEOTIDE SEQUENCE [LARGE SCALE GENOMIC DNA]</scope>
    <source>
        <strain evidence="1 2">AD002</strain>
    </source>
</reference>
<name>A0A433P7U0_9FUNG</name>
<dbReference type="AlphaFoldDB" id="A0A433P7U0"/>